<protein>
    <submittedName>
        <fullName evidence="2">TIGR01210 family radical SAM protein</fullName>
    </submittedName>
</protein>
<gene>
    <name evidence="2" type="ORF">EYQ16_01810</name>
</gene>
<name>A0A7C7ZDE0_9ARCH</name>
<dbReference type="GO" id="GO:0003824">
    <property type="term" value="F:catalytic activity"/>
    <property type="evidence" value="ECO:0007669"/>
    <property type="project" value="InterPro"/>
</dbReference>
<dbReference type="GO" id="GO:0051536">
    <property type="term" value="F:iron-sulfur cluster binding"/>
    <property type="evidence" value="ECO:0007669"/>
    <property type="project" value="InterPro"/>
</dbReference>
<dbReference type="PIRSF" id="PIRSF004954">
    <property type="entry name" value="Radical_SAM"/>
    <property type="match status" value="1"/>
</dbReference>
<dbReference type="Proteomes" id="UP000589516">
    <property type="component" value="Unassembled WGS sequence"/>
</dbReference>
<dbReference type="AlphaFoldDB" id="A0A7C7ZDE0"/>
<evidence type="ECO:0000313" key="3">
    <source>
        <dbReference type="Proteomes" id="UP000589516"/>
    </source>
</evidence>
<reference evidence="3" key="1">
    <citation type="journal article" date="2019" name="bioRxiv">
        <title>Genome diversification in globally distributed novel marine Proteobacteria is linked to environmental adaptation.</title>
        <authorList>
            <person name="Zhou Z."/>
            <person name="Tran P.Q."/>
            <person name="Kieft K."/>
            <person name="Anantharaman K."/>
        </authorList>
    </citation>
    <scope>NUCLEOTIDE SEQUENCE [LARGE SCALE GENOMIC DNA]</scope>
</reference>
<feature type="domain" description="Elp3/MiaA/NifB-like radical SAM core" evidence="1">
    <location>
        <begin position="41"/>
        <end position="262"/>
    </location>
</feature>
<dbReference type="SMART" id="SM00729">
    <property type="entry name" value="Elp3"/>
    <property type="match status" value="1"/>
</dbReference>
<dbReference type="NCBIfam" id="TIGR01210">
    <property type="entry name" value="archaeosine biosynthesis radical SAM protein RaSEA"/>
    <property type="match status" value="1"/>
</dbReference>
<accession>A0A7C7ZDE0</accession>
<dbReference type="EMBL" id="DUAV01000017">
    <property type="protein sequence ID" value="HIG63241.1"/>
    <property type="molecule type" value="Genomic_DNA"/>
</dbReference>
<sequence>MADAFAEFVNAAKQEPAAHPLDQPVATWTEREVLDDEQVEAGVAILRTRGCYWSIREGCAMCGYFNDTVPGGVSTEALQAQWAQVLPHLAEKRYAKIYTSGSFLDPTEVPLDFAAQAMAEMHAAGVEKVLVESLPEFVHARHMDYGAAPALEVAIGLESATPLVLDKCVNKRLKWDGFTRACVNARTAGASVKAYVLLKPPFLNEAQAIDDAVTSIERAAPHVDKVSLNPVNVQRNTVVERLFRRGEWSAPWLWSVVEVLRRTRECGVRVYSDPTGGGTQRGAHNCSKCDQALLDGLTAHRLGGPLPAVACDCRGRWKALLAQGGVRRDGAESRGYRRGFRGGRRF</sequence>
<evidence type="ECO:0000259" key="1">
    <source>
        <dbReference type="SMART" id="SM00729"/>
    </source>
</evidence>
<dbReference type="InterPro" id="IPR006638">
    <property type="entry name" value="Elp3/MiaA/NifB-like_rSAM"/>
</dbReference>
<comment type="caution">
    <text evidence="2">The sequence shown here is derived from an EMBL/GenBank/DDBJ whole genome shotgun (WGS) entry which is preliminary data.</text>
</comment>
<evidence type="ECO:0000313" key="2">
    <source>
        <dbReference type="EMBL" id="HIG63241.1"/>
    </source>
</evidence>
<proteinExistence type="predicted"/>
<dbReference type="InterPro" id="IPR005909">
    <property type="entry name" value="RaSEA"/>
</dbReference>
<organism evidence="2 3">
    <name type="scientific">Marine Group III euryarchaeote</name>
    <dbReference type="NCBI Taxonomy" id="2173149"/>
    <lineage>
        <taxon>Archaea</taxon>
        <taxon>Methanobacteriati</taxon>
        <taxon>Thermoplasmatota</taxon>
        <taxon>Thermoplasmata</taxon>
        <taxon>Candidatus Thermoprofundales</taxon>
    </lineage>
</organism>